<evidence type="ECO:0000256" key="1">
    <source>
        <dbReference type="SAM" id="MobiDB-lite"/>
    </source>
</evidence>
<feature type="compositionally biased region" description="Basic and acidic residues" evidence="1">
    <location>
        <begin position="116"/>
        <end position="130"/>
    </location>
</feature>
<evidence type="ECO:0000313" key="2">
    <source>
        <dbReference type="EMBL" id="RDX46431.1"/>
    </source>
</evidence>
<dbReference type="AlphaFoldDB" id="A0A371D1L6"/>
<accession>A0A371D1L6</accession>
<evidence type="ECO:0000313" key="3">
    <source>
        <dbReference type="Proteomes" id="UP000256964"/>
    </source>
</evidence>
<organism evidence="2 3">
    <name type="scientific">Lentinus brumalis</name>
    <dbReference type="NCBI Taxonomy" id="2498619"/>
    <lineage>
        <taxon>Eukaryota</taxon>
        <taxon>Fungi</taxon>
        <taxon>Dikarya</taxon>
        <taxon>Basidiomycota</taxon>
        <taxon>Agaricomycotina</taxon>
        <taxon>Agaricomycetes</taxon>
        <taxon>Polyporales</taxon>
        <taxon>Polyporaceae</taxon>
        <taxon>Lentinus</taxon>
    </lineage>
</organism>
<name>A0A371D1L6_9APHY</name>
<dbReference type="OrthoDB" id="2763372at2759"/>
<sequence length="130" mass="15289">MSDGFYAASAFVRHLSKLSGVHLELQFPLSLKYHYVAAVCDTNNMFTKRVKKERVTELDRLVKEQYGPDHGLRWWWDRDWTHPRNGHDPSWRFSRVYTGDAEGQEYDSDPEEAEEQEKSLEREEHSQGAS</sequence>
<gene>
    <name evidence="2" type="ORF">OH76DRAFT_1406947</name>
</gene>
<dbReference type="EMBL" id="KZ857427">
    <property type="protein sequence ID" value="RDX46431.1"/>
    <property type="molecule type" value="Genomic_DNA"/>
</dbReference>
<feature type="compositionally biased region" description="Acidic residues" evidence="1">
    <location>
        <begin position="102"/>
        <end position="115"/>
    </location>
</feature>
<reference evidence="2 3" key="1">
    <citation type="journal article" date="2018" name="Biotechnol. Biofuels">
        <title>Integrative visual omics of the white-rot fungus Polyporus brumalis exposes the biotechnological potential of its oxidative enzymes for delignifying raw plant biomass.</title>
        <authorList>
            <person name="Miyauchi S."/>
            <person name="Rancon A."/>
            <person name="Drula E."/>
            <person name="Hage H."/>
            <person name="Chaduli D."/>
            <person name="Favel A."/>
            <person name="Grisel S."/>
            <person name="Henrissat B."/>
            <person name="Herpoel-Gimbert I."/>
            <person name="Ruiz-Duenas F.J."/>
            <person name="Chevret D."/>
            <person name="Hainaut M."/>
            <person name="Lin J."/>
            <person name="Wang M."/>
            <person name="Pangilinan J."/>
            <person name="Lipzen A."/>
            <person name="Lesage-Meessen L."/>
            <person name="Navarro D."/>
            <person name="Riley R."/>
            <person name="Grigoriev I.V."/>
            <person name="Zhou S."/>
            <person name="Raouche S."/>
            <person name="Rosso M.N."/>
        </authorList>
    </citation>
    <scope>NUCLEOTIDE SEQUENCE [LARGE SCALE GENOMIC DNA]</scope>
    <source>
        <strain evidence="2 3">BRFM 1820</strain>
    </source>
</reference>
<proteinExistence type="predicted"/>
<dbReference type="Proteomes" id="UP000256964">
    <property type="component" value="Unassembled WGS sequence"/>
</dbReference>
<feature type="region of interest" description="Disordered" evidence="1">
    <location>
        <begin position="101"/>
        <end position="130"/>
    </location>
</feature>
<keyword evidence="3" id="KW-1185">Reference proteome</keyword>
<protein>
    <submittedName>
        <fullName evidence="2">Uncharacterized protein</fullName>
    </submittedName>
</protein>